<accession>A0A7G1IA51</accession>
<evidence type="ECO:0000313" key="3">
    <source>
        <dbReference type="Proteomes" id="UP000516380"/>
    </source>
</evidence>
<proteinExistence type="predicted"/>
<protein>
    <submittedName>
        <fullName evidence="2">Uncharacterized protein</fullName>
    </submittedName>
</protein>
<feature type="compositionally biased region" description="Basic and acidic residues" evidence="1">
    <location>
        <begin position="128"/>
        <end position="137"/>
    </location>
</feature>
<organism evidence="2 3">
    <name type="scientific">Mycobacterium kansasii</name>
    <dbReference type="NCBI Taxonomy" id="1768"/>
    <lineage>
        <taxon>Bacteria</taxon>
        <taxon>Bacillati</taxon>
        <taxon>Actinomycetota</taxon>
        <taxon>Actinomycetes</taxon>
        <taxon>Mycobacteriales</taxon>
        <taxon>Mycobacteriaceae</taxon>
        <taxon>Mycobacterium</taxon>
    </lineage>
</organism>
<feature type="compositionally biased region" description="Basic and acidic residues" evidence="1">
    <location>
        <begin position="93"/>
        <end position="103"/>
    </location>
</feature>
<evidence type="ECO:0000256" key="1">
    <source>
        <dbReference type="SAM" id="MobiDB-lite"/>
    </source>
</evidence>
<reference evidence="2 3" key="1">
    <citation type="submission" date="2020-07" db="EMBL/GenBank/DDBJ databases">
        <title>Mycobacterium kansasii (former subtype) with zoonotic potential isolated from diseased indoor pet cat, Japan.</title>
        <authorList>
            <person name="Fukano H."/>
            <person name="Terazono T."/>
            <person name="Hoshino Y."/>
        </authorList>
    </citation>
    <scope>NUCLEOTIDE SEQUENCE [LARGE SCALE GENOMIC DNA]</scope>
    <source>
        <strain evidence="2 3">Kuro-I</strain>
    </source>
</reference>
<feature type="compositionally biased region" description="Basic and acidic residues" evidence="1">
    <location>
        <begin position="42"/>
        <end position="54"/>
    </location>
</feature>
<gene>
    <name evidence="2" type="ORF">NIIDMKKI_29660</name>
</gene>
<dbReference type="AlphaFoldDB" id="A0A7G1IA51"/>
<evidence type="ECO:0000313" key="2">
    <source>
        <dbReference type="EMBL" id="BCI87760.1"/>
    </source>
</evidence>
<dbReference type="EMBL" id="AP023343">
    <property type="protein sequence ID" value="BCI87760.1"/>
    <property type="molecule type" value="Genomic_DNA"/>
</dbReference>
<feature type="region of interest" description="Disordered" evidence="1">
    <location>
        <begin position="93"/>
        <end position="176"/>
    </location>
</feature>
<feature type="region of interest" description="Disordered" evidence="1">
    <location>
        <begin position="1"/>
        <end position="81"/>
    </location>
</feature>
<dbReference type="Proteomes" id="UP000516380">
    <property type="component" value="Chromosome"/>
</dbReference>
<keyword evidence="3" id="KW-1185">Reference proteome</keyword>
<feature type="compositionally biased region" description="Basic and acidic residues" evidence="1">
    <location>
        <begin position="1"/>
        <end position="19"/>
    </location>
</feature>
<feature type="compositionally biased region" description="Basic and acidic residues" evidence="1">
    <location>
        <begin position="68"/>
        <end position="81"/>
    </location>
</feature>
<sequence>MTEHRGGQGDDHHDGEHVGVENADLVADRQDHELGQSAGVYEHGDCGAVPDRHSLQAGTGEGAAKFSDAGRGEHQQQLRRQVDSCEVAQLYVETRDDKEDRQQHQRIGGAKSVEDRSSEMSCTLSGHARSEKERTEDLVYSNSRRHERRQEGSELGQHPEVGRQLAGKEANIRATR</sequence>
<name>A0A7G1IA51_MYCKA</name>